<evidence type="ECO:0000256" key="1">
    <source>
        <dbReference type="ARBA" id="ARBA00001974"/>
    </source>
</evidence>
<dbReference type="EMBL" id="SWKU01000002">
    <property type="protein sequence ID" value="KAF3009587.1"/>
    <property type="molecule type" value="Genomic_DNA"/>
</dbReference>
<comment type="cofactor">
    <cofactor evidence="1">
        <name>FAD</name>
        <dbReference type="ChEBI" id="CHEBI:57692"/>
    </cofactor>
</comment>
<keyword evidence="5" id="KW-0521">NADP</keyword>
<comment type="caution">
    <text evidence="8">The sequence shown here is derived from an EMBL/GenBank/DDBJ whole genome shotgun (WGS) entry which is preliminary data.</text>
</comment>
<protein>
    <submittedName>
        <fullName evidence="8">Uncharacterized protein</fullName>
    </submittedName>
</protein>
<reference evidence="8" key="1">
    <citation type="submission" date="2019-04" db="EMBL/GenBank/DDBJ databases">
        <title>Sequencing of skin fungus with MAO and IRED activity.</title>
        <authorList>
            <person name="Marsaioli A.J."/>
            <person name="Bonatto J.M.C."/>
            <person name="Reis Junior O."/>
        </authorList>
    </citation>
    <scope>NUCLEOTIDE SEQUENCE</scope>
    <source>
        <strain evidence="8">30M1</strain>
    </source>
</reference>
<keyword evidence="3" id="KW-0285">Flavoprotein</keyword>
<dbReference type="PRINTS" id="PR00370">
    <property type="entry name" value="FMOXYGENASE"/>
</dbReference>
<proteinExistence type="inferred from homology"/>
<dbReference type="GO" id="GO:0004499">
    <property type="term" value="F:N,N-dimethylaniline monooxygenase activity"/>
    <property type="evidence" value="ECO:0007669"/>
    <property type="project" value="InterPro"/>
</dbReference>
<dbReference type="OrthoDB" id="66881at2759"/>
<evidence type="ECO:0000256" key="5">
    <source>
        <dbReference type="ARBA" id="ARBA00022857"/>
    </source>
</evidence>
<organism evidence="8 9">
    <name type="scientific">Curvularia kusanoi</name>
    <name type="common">Cochliobolus kusanoi</name>
    <dbReference type="NCBI Taxonomy" id="90978"/>
    <lineage>
        <taxon>Eukaryota</taxon>
        <taxon>Fungi</taxon>
        <taxon>Dikarya</taxon>
        <taxon>Ascomycota</taxon>
        <taxon>Pezizomycotina</taxon>
        <taxon>Dothideomycetes</taxon>
        <taxon>Pleosporomycetidae</taxon>
        <taxon>Pleosporales</taxon>
        <taxon>Pleosporineae</taxon>
        <taxon>Pleosporaceae</taxon>
        <taxon>Curvularia</taxon>
    </lineage>
</organism>
<keyword evidence="4" id="KW-0274">FAD</keyword>
<dbReference type="InterPro" id="IPR050346">
    <property type="entry name" value="FMO-like"/>
</dbReference>
<evidence type="ECO:0000313" key="8">
    <source>
        <dbReference type="EMBL" id="KAF3009587.1"/>
    </source>
</evidence>
<dbReference type="GO" id="GO:0050660">
    <property type="term" value="F:flavin adenine dinucleotide binding"/>
    <property type="evidence" value="ECO:0007669"/>
    <property type="project" value="InterPro"/>
</dbReference>
<name>A0A9P4TKJ5_CURKU</name>
<keyword evidence="7" id="KW-0503">Monooxygenase</keyword>
<dbReference type="Pfam" id="PF13450">
    <property type="entry name" value="NAD_binding_8"/>
    <property type="match status" value="1"/>
</dbReference>
<dbReference type="InterPro" id="IPR000960">
    <property type="entry name" value="Flavin_mOase"/>
</dbReference>
<evidence type="ECO:0000256" key="6">
    <source>
        <dbReference type="ARBA" id="ARBA00023002"/>
    </source>
</evidence>
<dbReference type="GO" id="GO:0050661">
    <property type="term" value="F:NADP binding"/>
    <property type="evidence" value="ECO:0007669"/>
    <property type="project" value="InterPro"/>
</dbReference>
<evidence type="ECO:0000256" key="4">
    <source>
        <dbReference type="ARBA" id="ARBA00022827"/>
    </source>
</evidence>
<dbReference type="SUPFAM" id="SSF51905">
    <property type="entry name" value="FAD/NAD(P)-binding domain"/>
    <property type="match status" value="2"/>
</dbReference>
<dbReference type="FunFam" id="3.50.50.60:FF:000138">
    <property type="entry name" value="Flavin-containing monooxygenase"/>
    <property type="match status" value="1"/>
</dbReference>
<dbReference type="Gene3D" id="3.50.50.60">
    <property type="entry name" value="FAD/NAD(P)-binding domain"/>
    <property type="match status" value="2"/>
</dbReference>
<comment type="similarity">
    <text evidence="2">Belongs to the FMO family.</text>
</comment>
<dbReference type="Proteomes" id="UP000801428">
    <property type="component" value="Unassembled WGS sequence"/>
</dbReference>
<dbReference type="InterPro" id="IPR020946">
    <property type="entry name" value="Flavin_mOase-like"/>
</dbReference>
<dbReference type="InterPro" id="IPR036291">
    <property type="entry name" value="NAD(P)-bd_dom_sf"/>
</dbReference>
<keyword evidence="9" id="KW-1185">Reference proteome</keyword>
<dbReference type="AlphaFoldDB" id="A0A9P4TKJ5"/>
<accession>A0A9P4TKJ5</accession>
<dbReference type="SUPFAM" id="SSF51735">
    <property type="entry name" value="NAD(P)-binding Rossmann-fold domains"/>
    <property type="match status" value="1"/>
</dbReference>
<dbReference type="Pfam" id="PF00743">
    <property type="entry name" value="FMO-like"/>
    <property type="match status" value="2"/>
</dbReference>
<dbReference type="InterPro" id="IPR036188">
    <property type="entry name" value="FAD/NAD-bd_sf"/>
</dbReference>
<evidence type="ECO:0000256" key="7">
    <source>
        <dbReference type="ARBA" id="ARBA00023033"/>
    </source>
</evidence>
<evidence type="ECO:0000256" key="3">
    <source>
        <dbReference type="ARBA" id="ARBA00022630"/>
    </source>
</evidence>
<evidence type="ECO:0000313" key="9">
    <source>
        <dbReference type="Proteomes" id="UP000801428"/>
    </source>
</evidence>
<gene>
    <name evidence="8" type="ORF">E8E13_006232</name>
</gene>
<keyword evidence="6" id="KW-0560">Oxidoreductase</keyword>
<dbReference type="PANTHER" id="PTHR23023">
    <property type="entry name" value="DIMETHYLANILINE MONOOXYGENASE"/>
    <property type="match status" value="1"/>
</dbReference>
<evidence type="ECO:0000256" key="2">
    <source>
        <dbReference type="ARBA" id="ARBA00009183"/>
    </source>
</evidence>
<sequence length="507" mass="57082">MGDFPASSGDMLSLSVKNVAVIGAGPSGLAAAKYLRAEKAFHNIVLFEQRPRGGGIWNYTSDERDEDLFSVPQTQPWGKNQEPIWKEPLQNGHAATSNDSKQPVFVSPMYERLETNIPRGLMGFKELDWPTDSQLFPKHQTVLKYIEDYGSDVQDTIRYSTQVTKVTPITDDPYSPWSVVSRALQTSEVFTEKYDAVIVANGHFITPFIPDIARIADWNNSYPGLISHSKYYRRPEEFAQKKVIVVGNSASGADISNQIADHCALPLLWSSKSTNLFVSATPTDPRRRELPPIKQFLPETRGVEFEDGRVENNIDAILFATGYFYSLPFLEDVKPSLITDGSHVNHTYKHLFFAPKPTLSFLALPQRVIPFPTAEAQAAVVARVYSGRLSLPPLAEMRRWEEAQRAEAGDGRGFHLLPFPKDGQNINELSKWALSAPRIDGLDNGGQGMVPPIWGEWEFWCRENFPAIRQAFGKLGEKRFTTRTLEEVGFDYENHKRKKAEEDGKML</sequence>